<keyword evidence="1" id="KW-0732">Signal</keyword>
<dbReference type="Gene3D" id="3.20.20.370">
    <property type="entry name" value="Glycoside hydrolase/deacetylase"/>
    <property type="match status" value="1"/>
</dbReference>
<keyword evidence="4" id="KW-1185">Reference proteome</keyword>
<evidence type="ECO:0000313" key="3">
    <source>
        <dbReference type="EMBL" id="MDA7026688.1"/>
    </source>
</evidence>
<dbReference type="NCBIfam" id="TIGR02884">
    <property type="entry name" value="spore_pdaA"/>
    <property type="match status" value="1"/>
</dbReference>
<dbReference type="PROSITE" id="PS51677">
    <property type="entry name" value="NODB"/>
    <property type="match status" value="1"/>
</dbReference>
<dbReference type="PANTHER" id="PTHR10587">
    <property type="entry name" value="GLYCOSYL TRANSFERASE-RELATED"/>
    <property type="match status" value="1"/>
</dbReference>
<evidence type="ECO:0000259" key="2">
    <source>
        <dbReference type="PROSITE" id="PS51677"/>
    </source>
</evidence>
<reference evidence="3 4" key="1">
    <citation type="submission" date="2023-01" db="EMBL/GenBank/DDBJ databases">
        <title>Bacillus changyiensis sp. nov., isolated from a coastal deposit.</title>
        <authorList>
            <person name="Xiao G."/>
            <person name="Lai Q."/>
            <person name="Hu Z."/>
            <person name="Shao Z."/>
        </authorList>
    </citation>
    <scope>NUCLEOTIDE SEQUENCE [LARGE SCALE GENOMIC DNA]</scope>
    <source>
        <strain evidence="3 4">CLL-7-23</strain>
    </source>
</reference>
<dbReference type="Pfam" id="PF01522">
    <property type="entry name" value="Polysacc_deac_1"/>
    <property type="match status" value="1"/>
</dbReference>
<feature type="chain" id="PRO_5045209956" evidence="1">
    <location>
        <begin position="22"/>
        <end position="263"/>
    </location>
</feature>
<dbReference type="InterPro" id="IPR002509">
    <property type="entry name" value="NODB_dom"/>
</dbReference>
<organism evidence="3 4">
    <name type="scientific">Bacillus changyiensis</name>
    <dbReference type="NCBI Taxonomy" id="3004103"/>
    <lineage>
        <taxon>Bacteria</taxon>
        <taxon>Bacillati</taxon>
        <taxon>Bacillota</taxon>
        <taxon>Bacilli</taxon>
        <taxon>Bacillales</taxon>
        <taxon>Bacillaceae</taxon>
        <taxon>Bacillus</taxon>
    </lineage>
</organism>
<dbReference type="InterPro" id="IPR011330">
    <property type="entry name" value="Glyco_hydro/deAcase_b/a-brl"/>
</dbReference>
<sequence length="263" mass="30386">MKRICTLCCGFLMMLAFTSHAEAISNKAIHWGFSKSKHHQPADAGKELNHLLNRYDAIYLGDTKEKAVYLTFDNGYENGYTQQILDVLKKQNVKATFFVTGHFVKDQPELVKRMAEEGHIVGNHSFHHPDLTTKSSDMIKEELDSVTEEVFKITGKQDNLYLRPPRGIFSERVLNETNKLGYQTVFWSAAFVDWKINKQKGWKYAYDHIIKQVHPGAIYLLHTVSKDNAEALDRAITKLKKEGYRFKSIDDLMFEKHMILKTL</sequence>
<dbReference type="RefSeq" id="WP_271340539.1">
    <property type="nucleotide sequence ID" value="NZ_JAQKAB010000005.1"/>
</dbReference>
<dbReference type="Proteomes" id="UP001211894">
    <property type="component" value="Unassembled WGS sequence"/>
</dbReference>
<name>A0ABT4X313_9BACI</name>
<dbReference type="EMBL" id="JAQKAB010000005">
    <property type="protein sequence ID" value="MDA7026688.1"/>
    <property type="molecule type" value="Genomic_DNA"/>
</dbReference>
<dbReference type="SUPFAM" id="SSF88713">
    <property type="entry name" value="Glycoside hydrolase/deacetylase"/>
    <property type="match status" value="1"/>
</dbReference>
<proteinExistence type="predicted"/>
<dbReference type="InterPro" id="IPR014235">
    <property type="entry name" value="Spore_PdaA"/>
</dbReference>
<feature type="signal peptide" evidence="1">
    <location>
        <begin position="1"/>
        <end position="21"/>
    </location>
</feature>
<protein>
    <submittedName>
        <fullName evidence="3">Delta-lactam-biosynthetic de-N-acetylase</fullName>
    </submittedName>
</protein>
<dbReference type="PANTHER" id="PTHR10587:SF78">
    <property type="entry name" value="PEPTIDOGLYCAN-N-ACETYLMURAMIC ACID DEACETYLASE PDAA"/>
    <property type="match status" value="1"/>
</dbReference>
<gene>
    <name evidence="3" type="primary">pdaA</name>
    <name evidence="3" type="ORF">PJ311_08715</name>
</gene>
<dbReference type="InterPro" id="IPR050248">
    <property type="entry name" value="Polysacc_deacetylase_ArnD"/>
</dbReference>
<feature type="domain" description="NodB homology" evidence="2">
    <location>
        <begin position="66"/>
        <end position="247"/>
    </location>
</feature>
<evidence type="ECO:0000256" key="1">
    <source>
        <dbReference type="SAM" id="SignalP"/>
    </source>
</evidence>
<evidence type="ECO:0000313" key="4">
    <source>
        <dbReference type="Proteomes" id="UP001211894"/>
    </source>
</evidence>
<comment type="caution">
    <text evidence="3">The sequence shown here is derived from an EMBL/GenBank/DDBJ whole genome shotgun (WGS) entry which is preliminary data.</text>
</comment>
<dbReference type="CDD" id="cd10948">
    <property type="entry name" value="CE4_BsPdaA_like"/>
    <property type="match status" value="1"/>
</dbReference>
<accession>A0ABT4X313</accession>